<feature type="domain" description="RNA polymerase II assembly factor Rtp1 C-terminal" evidence="4">
    <location>
        <begin position="750"/>
        <end position="863"/>
    </location>
</feature>
<comment type="caution">
    <text evidence="5">The sequence shown here is derived from an EMBL/GenBank/DDBJ whole genome shotgun (WGS) entry which is preliminary data.</text>
</comment>
<evidence type="ECO:0008006" key="7">
    <source>
        <dbReference type="Google" id="ProtNLM"/>
    </source>
</evidence>
<dbReference type="PANTHER" id="PTHR20959:SF1">
    <property type="entry name" value="TRANSPORT AND GOLGI ORGANIZATION PROTEIN 6 HOMOLOG"/>
    <property type="match status" value="1"/>
</dbReference>
<dbReference type="OrthoDB" id="39591at2759"/>
<dbReference type="SUPFAM" id="SSF48371">
    <property type="entry name" value="ARM repeat"/>
    <property type="match status" value="1"/>
</dbReference>
<comment type="similarity">
    <text evidence="1">Belongs to the Tango6 family.</text>
</comment>
<dbReference type="AlphaFoldDB" id="C5P6E4"/>
<feature type="coiled-coil region" evidence="2">
    <location>
        <begin position="904"/>
        <end position="931"/>
    </location>
</feature>
<feature type="domain" description="RNA polymerase II assembly factor Rtp1 C-terminal" evidence="3">
    <location>
        <begin position="1060"/>
        <end position="1093"/>
    </location>
</feature>
<proteinExistence type="inferred from homology"/>
<dbReference type="PANTHER" id="PTHR20959">
    <property type="entry name" value="TRANSPORT AND GOLGI ORGANIZATION PROTEIN 6 FAMILY MEMBER"/>
    <property type="match status" value="1"/>
</dbReference>
<dbReference type="Pfam" id="PF10363">
    <property type="entry name" value="RTP1_C1"/>
    <property type="match status" value="1"/>
</dbReference>
<evidence type="ECO:0000256" key="1">
    <source>
        <dbReference type="ARBA" id="ARBA00005724"/>
    </source>
</evidence>
<dbReference type="InterPro" id="IPR039600">
    <property type="entry name" value="TANGO6/Rtp1"/>
</dbReference>
<dbReference type="GO" id="GO:0009306">
    <property type="term" value="P:protein secretion"/>
    <property type="evidence" value="ECO:0007669"/>
    <property type="project" value="TreeGrafter"/>
</dbReference>
<evidence type="ECO:0000259" key="3">
    <source>
        <dbReference type="Pfam" id="PF10304"/>
    </source>
</evidence>
<dbReference type="InterPro" id="IPR019451">
    <property type="entry name" value="Rtp1_C1"/>
</dbReference>
<evidence type="ECO:0000256" key="2">
    <source>
        <dbReference type="SAM" id="Coils"/>
    </source>
</evidence>
<dbReference type="HOGENOM" id="CLU_006300_1_0_1"/>
<sequence>MEDTRQLRDAFDAANEFLHPVLNKERIQNSRGDPLIDILNRTLPTDYCHDDAPRSRVVQRTLALLSSIHDAFVAESTDPVPAKRVLGKQQDQALEDAKRRRALHALLDLLSFEGIYPSLSSGVGIPLEKRVISVLPAGVIAKNATKASDSTPQDTRILDCIIGSLSHILRDARPSIQPIILGRILPDLICGTAELAFNSKDLPSHKIDSYKRLLNDIIDKCSTPSLLPVLSSLLQESTAPWFKACISSQLSQIPLRKDGVFQIILFLASQFAPTLGQTTKDPSSGGPPITVQAIMQSSRLLSLVPQGSNPEEYFSNVAPKLLALLDGEDPDMKKTSSYVIGNGILGKRAYGSPGAIGFIIFVQPILDTFHGKISQPVTTWMRPFSLDGSADPEIKTGDFDGIIIVPEFKLLLALERLTALATLHPSPGLLKRLVNPALLPLWGLQCYAKEHQKRSLEEKVSTLLQMFFSVSASITRLVKLADNILWDGPEAWVYGAGEEGGVSIRKRENREPCGPNILSIIQNLDGRVDSFLQLLAADPQKEEFVGDVFLHVSRQWLFSESMGEDGGCPQPHREQDKLQPELRKLVSAKIAEKLLDQFKESLSRHPIKVLELIRQLIESEKNRASTLRTNAQGSESISLQALGSIVKAESAVGSDPDSNITGVSESLSPAFSLLSTILASPDFQVSDSISLILRNLKSDIDYLLPRLPSALVQPATTSSMLLEITLSDPDQRQTKPTLTFPGISDLESHRQAINNISSPLAPVQAEGLSTLSHLIDKASPVLDIPATLTLLLSVLTASDESAATDEFLYLNVIKLIGSLASKHPRTVIKTLAERYADRSEESTLDQRLKIGEALLRTIQNLGGALVGDAARVLGDVMIEVASRRGIKLKAKDQRGKGIKKSPPAKNSEELNENITKLMNQINEDVDSETEDPVKEAYSSKIIHAWEAGATTDTAPDDLRARASAISILASAIQTNLAGLGPALASSSIDLAVSTLTLESDEGSAILRRAAVILLLDLIKALDEARESGKDLGFGLSVTATSSSIYPASHQSGSECTTIGNVPDILRALNFVESRETDTTVRGHLRALIESLEAWLEKSLLWGIRTQQSLMEQPRFELGDRLAGLDIHPLSSTEKYGRTGEHPRIEEIE</sequence>
<evidence type="ECO:0000313" key="5">
    <source>
        <dbReference type="EMBL" id="EER26994.1"/>
    </source>
</evidence>
<keyword evidence="2" id="KW-0175">Coiled coil</keyword>
<name>C5P6E4_COCP7</name>
<evidence type="ECO:0000313" key="6">
    <source>
        <dbReference type="Proteomes" id="UP000009084"/>
    </source>
</evidence>
<dbReference type="Proteomes" id="UP000009084">
    <property type="component" value="Unassembled WGS sequence"/>
</dbReference>
<organism evidence="5 6">
    <name type="scientific">Coccidioides posadasii (strain C735)</name>
    <name type="common">Valley fever fungus</name>
    <dbReference type="NCBI Taxonomy" id="222929"/>
    <lineage>
        <taxon>Eukaryota</taxon>
        <taxon>Fungi</taxon>
        <taxon>Dikarya</taxon>
        <taxon>Ascomycota</taxon>
        <taxon>Pezizomycotina</taxon>
        <taxon>Eurotiomycetes</taxon>
        <taxon>Eurotiomycetidae</taxon>
        <taxon>Onygenales</taxon>
        <taxon>Onygenaceae</taxon>
        <taxon>Coccidioides</taxon>
    </lineage>
</organism>
<dbReference type="InterPro" id="IPR019414">
    <property type="entry name" value="Rtp1_C2"/>
</dbReference>
<evidence type="ECO:0000259" key="4">
    <source>
        <dbReference type="Pfam" id="PF10363"/>
    </source>
</evidence>
<dbReference type="Pfam" id="PF10304">
    <property type="entry name" value="RTP1_C2"/>
    <property type="match status" value="1"/>
</dbReference>
<protein>
    <recommendedName>
        <fullName evidence="7">Protein required for cell viability</fullName>
    </recommendedName>
</protein>
<reference evidence="5 6" key="1">
    <citation type="journal article" date="2009" name="Genome Res.">
        <title>Comparative genomic analyses of the human fungal pathogens Coccidioides and their relatives.</title>
        <authorList>
            <person name="Sharpton T.J."/>
            <person name="Stajich J.E."/>
            <person name="Rounsley S.D."/>
            <person name="Gardner M.J."/>
            <person name="Wortman J.R."/>
            <person name="Jordar V.S."/>
            <person name="Maiti R."/>
            <person name="Kodira C.D."/>
            <person name="Neafsey D.E."/>
            <person name="Zeng Q."/>
            <person name="Hung C.-Y."/>
            <person name="McMahan C."/>
            <person name="Muszewska A."/>
            <person name="Grynberg M."/>
            <person name="Mandel M.A."/>
            <person name="Kellner E.M."/>
            <person name="Barker B.M."/>
            <person name="Galgiani J.N."/>
            <person name="Orbach M.J."/>
            <person name="Kirkland T.N."/>
            <person name="Cole G.T."/>
            <person name="Henn M.R."/>
            <person name="Birren B.W."/>
            <person name="Taylor J.W."/>
        </authorList>
    </citation>
    <scope>NUCLEOTIDE SEQUENCE [LARGE SCALE GENOMIC DNA]</scope>
    <source>
        <strain evidence="6">C735</strain>
    </source>
</reference>
<dbReference type="EMBL" id="ACFW01000025">
    <property type="protein sequence ID" value="EER26994.1"/>
    <property type="molecule type" value="Genomic_DNA"/>
</dbReference>
<dbReference type="VEuPathDB" id="FungiDB:CPC735_023300"/>
<dbReference type="InterPro" id="IPR016024">
    <property type="entry name" value="ARM-type_fold"/>
</dbReference>
<dbReference type="KEGG" id="cpw:9694634"/>
<gene>
    <name evidence="5" type="ORF">CPC735_023300</name>
</gene>
<dbReference type="RefSeq" id="XP_003069139.1">
    <property type="nucleotide sequence ID" value="XM_003069093.1"/>
</dbReference>
<accession>C5P6E4</accession>